<organism evidence="3 4">
    <name type="scientific">Floridaenema aerugineum BLCC-F46</name>
    <dbReference type="NCBI Taxonomy" id="3153654"/>
    <lineage>
        <taxon>Bacteria</taxon>
        <taxon>Bacillati</taxon>
        <taxon>Cyanobacteriota</taxon>
        <taxon>Cyanophyceae</taxon>
        <taxon>Oscillatoriophycideae</taxon>
        <taxon>Aerosakkonematales</taxon>
        <taxon>Aerosakkonemataceae</taxon>
        <taxon>Floridanema</taxon>
        <taxon>Floridanema aerugineum</taxon>
    </lineage>
</organism>
<name>A0ABV4X837_9CYAN</name>
<dbReference type="EMBL" id="JBHFNQ010000136">
    <property type="protein sequence ID" value="MFB2878706.1"/>
    <property type="molecule type" value="Genomic_DNA"/>
</dbReference>
<feature type="transmembrane region" description="Helical" evidence="1">
    <location>
        <begin position="208"/>
        <end position="228"/>
    </location>
</feature>
<feature type="transmembrane region" description="Helical" evidence="1">
    <location>
        <begin position="146"/>
        <end position="164"/>
    </location>
</feature>
<feature type="transmembrane region" description="Helical" evidence="1">
    <location>
        <begin position="235"/>
        <end position="251"/>
    </location>
</feature>
<dbReference type="PANTHER" id="PTHR39430:SF1">
    <property type="entry name" value="PROTEASE"/>
    <property type="match status" value="1"/>
</dbReference>
<dbReference type="InterPro" id="IPR003675">
    <property type="entry name" value="Rce1/LyrA-like_dom"/>
</dbReference>
<comment type="caution">
    <text evidence="3">The sequence shown here is derived from an EMBL/GenBank/DDBJ whole genome shotgun (WGS) entry which is preliminary data.</text>
</comment>
<feature type="transmembrane region" description="Helical" evidence="1">
    <location>
        <begin position="112"/>
        <end position="134"/>
    </location>
</feature>
<evidence type="ECO:0000313" key="4">
    <source>
        <dbReference type="Proteomes" id="UP001576774"/>
    </source>
</evidence>
<evidence type="ECO:0000313" key="3">
    <source>
        <dbReference type="EMBL" id="MFB2878706.1"/>
    </source>
</evidence>
<reference evidence="3 4" key="1">
    <citation type="submission" date="2024-09" db="EMBL/GenBank/DDBJ databases">
        <title>Floridaenema gen nov. (Aerosakkonemataceae, Aerosakkonematales ord. nov., Cyanobacteria) from benthic tropical and subtropical fresh waters, with the description of four new species.</title>
        <authorList>
            <person name="Moretto J.A."/>
            <person name="Berthold D.E."/>
            <person name="Lefler F.W."/>
            <person name="Huang I.-S."/>
            <person name="Laughinghouse H. IV."/>
        </authorList>
    </citation>
    <scope>NUCLEOTIDE SEQUENCE [LARGE SCALE GENOMIC DNA]</scope>
    <source>
        <strain evidence="3 4">BLCC-F46</strain>
    </source>
</reference>
<keyword evidence="1" id="KW-0472">Membrane</keyword>
<protein>
    <submittedName>
        <fullName evidence="3">Lysostaphin resistance A-like protein</fullName>
    </submittedName>
</protein>
<dbReference type="RefSeq" id="WP_413271770.1">
    <property type="nucleotide sequence ID" value="NZ_JBHFNQ010000136.1"/>
</dbReference>
<feature type="transmembrane region" description="Helical" evidence="1">
    <location>
        <begin position="67"/>
        <end position="92"/>
    </location>
</feature>
<feature type="transmembrane region" description="Helical" evidence="1">
    <location>
        <begin position="271"/>
        <end position="289"/>
    </location>
</feature>
<keyword evidence="4" id="KW-1185">Reference proteome</keyword>
<dbReference type="PANTHER" id="PTHR39430">
    <property type="entry name" value="MEMBRANE-ASSOCIATED PROTEASE-RELATED"/>
    <property type="match status" value="1"/>
</dbReference>
<keyword evidence="1" id="KW-0812">Transmembrane</keyword>
<proteinExistence type="predicted"/>
<accession>A0ABV4X837</accession>
<sequence>MANTYLFLAKRGKNQWWRYLSAISLILFSWLVIGNIPALALILLVFYDGNDRTSFDSELNRFDGIDLLWNYLVIHFAFMVFLLALYIAVRFIHQREFISLITPRSQVKISRIVQGFWLWFILLGIACAIEYALFPQSYEFSYNPSKFFLFLPFALLLTPIQTSVEELFFRGYLMQTASLITRIRWIPVGFSSLIFAAIHLGNPEVESNFFILALFYLGLAFFLALITVKDNSLELALGVHAANNLFTILLVNPINSALPAYPVFNYTLNPLYTLVSSAIAAIIFYLIIFRKNSQDRQDNQTTKMPEPKINRKPQ</sequence>
<evidence type="ECO:0000256" key="1">
    <source>
        <dbReference type="SAM" id="Phobius"/>
    </source>
</evidence>
<gene>
    <name evidence="3" type="ORF">ACE1CC_17795</name>
</gene>
<feature type="domain" description="CAAX prenyl protease 2/Lysostaphin resistance protein A-like" evidence="2">
    <location>
        <begin position="147"/>
        <end position="246"/>
    </location>
</feature>
<dbReference type="Proteomes" id="UP001576774">
    <property type="component" value="Unassembled WGS sequence"/>
</dbReference>
<keyword evidence="1" id="KW-1133">Transmembrane helix</keyword>
<dbReference type="Pfam" id="PF02517">
    <property type="entry name" value="Rce1-like"/>
    <property type="match status" value="1"/>
</dbReference>
<feature type="transmembrane region" description="Helical" evidence="1">
    <location>
        <begin position="20"/>
        <end position="47"/>
    </location>
</feature>
<feature type="transmembrane region" description="Helical" evidence="1">
    <location>
        <begin position="185"/>
        <end position="202"/>
    </location>
</feature>
<evidence type="ECO:0000259" key="2">
    <source>
        <dbReference type="Pfam" id="PF02517"/>
    </source>
</evidence>